<accession>A0A2G7G7G5</accession>
<keyword evidence="4" id="KW-1185">Reference proteome</keyword>
<reference evidence="3 4" key="1">
    <citation type="submission" date="2017-05" db="EMBL/GenBank/DDBJ databases">
        <title>Genome sequence for an aflatoxigenic pathogen of Argentinian peanut, Aspergillus arachidicola.</title>
        <authorList>
            <person name="Moore G."/>
            <person name="Beltz S.B."/>
            <person name="Mack B.M."/>
        </authorList>
    </citation>
    <scope>NUCLEOTIDE SEQUENCE [LARGE SCALE GENOMIC DNA]</scope>
    <source>
        <strain evidence="3 4">CBS 117610</strain>
    </source>
</reference>
<dbReference type="Gene3D" id="3.40.50.1010">
    <property type="entry name" value="5'-nuclease"/>
    <property type="match status" value="1"/>
</dbReference>
<protein>
    <recommendedName>
        <fullName evidence="2">Asteroid domain-containing protein</fullName>
    </recommendedName>
</protein>
<dbReference type="STRING" id="656916.A0A2G7G7G5"/>
<dbReference type="Pfam" id="PF12813">
    <property type="entry name" value="XPG_I_2"/>
    <property type="match status" value="1"/>
</dbReference>
<dbReference type="AlphaFoldDB" id="A0A2G7G7G5"/>
<evidence type="ECO:0000313" key="4">
    <source>
        <dbReference type="Proteomes" id="UP000231358"/>
    </source>
</evidence>
<dbReference type="EMBL" id="NEXV01000093">
    <property type="protein sequence ID" value="PIG88793.1"/>
    <property type="molecule type" value="Genomic_DNA"/>
</dbReference>
<dbReference type="PANTHER" id="PTHR15665">
    <property type="entry name" value="ASTEROID PROTEIN"/>
    <property type="match status" value="1"/>
</dbReference>
<dbReference type="Proteomes" id="UP000231358">
    <property type="component" value="Unassembled WGS sequence"/>
</dbReference>
<dbReference type="PANTHER" id="PTHR15665:SF1">
    <property type="entry name" value="PROTEIN ASTEROID HOMOLOG 1"/>
    <property type="match status" value="1"/>
</dbReference>
<evidence type="ECO:0000259" key="2">
    <source>
        <dbReference type="Pfam" id="PF12813"/>
    </source>
</evidence>
<evidence type="ECO:0000256" key="1">
    <source>
        <dbReference type="ARBA" id="ARBA00007398"/>
    </source>
</evidence>
<comment type="similarity">
    <text evidence="1">Belongs to the asteroid family.</text>
</comment>
<comment type="caution">
    <text evidence="3">The sequence shown here is derived from an EMBL/GenBank/DDBJ whole genome shotgun (WGS) entry which is preliminary data.</text>
</comment>
<dbReference type="SUPFAM" id="SSF88723">
    <property type="entry name" value="PIN domain-like"/>
    <property type="match status" value="1"/>
</dbReference>
<dbReference type="InterPro" id="IPR026832">
    <property type="entry name" value="Asteroid"/>
</dbReference>
<proteinExistence type="inferred from homology"/>
<name>A0A2G7G7G5_9EURO</name>
<organism evidence="3 4">
    <name type="scientific">Aspergillus arachidicola</name>
    <dbReference type="NCBI Taxonomy" id="656916"/>
    <lineage>
        <taxon>Eukaryota</taxon>
        <taxon>Fungi</taxon>
        <taxon>Dikarya</taxon>
        <taxon>Ascomycota</taxon>
        <taxon>Pezizomycotina</taxon>
        <taxon>Eurotiomycetes</taxon>
        <taxon>Eurotiomycetidae</taxon>
        <taxon>Eurotiales</taxon>
        <taxon>Aspergillaceae</taxon>
        <taxon>Aspergillus</taxon>
        <taxon>Aspergillus subgen. Circumdati</taxon>
    </lineage>
</organism>
<dbReference type="InterPro" id="IPR039436">
    <property type="entry name" value="Asteroid_dom"/>
</dbReference>
<dbReference type="CDD" id="cd18675">
    <property type="entry name" value="PIN_SpAst1-like"/>
    <property type="match status" value="1"/>
</dbReference>
<gene>
    <name evidence="3" type="ORF">AARAC_011303</name>
</gene>
<feature type="domain" description="Asteroid" evidence="2">
    <location>
        <begin position="160"/>
        <end position="427"/>
    </location>
</feature>
<sequence length="631" mass="71791">MGIPRLTRHLRPFSEAVLLEGRLQKRQDGVGHVQSVVIDGPSLVYHVFWRLLSWSDPRTGFPDAQPTCNEVSCGVMIYLLLLTTTGVKIERICFDGALPPGKRKTRLLRLEKSRRKLELLRLKPQSALQNSSGYSGKRAFVLEHVLQGRALPARYNDLPENPFMVPAVFEDLKYRWNKENIFTVARDALCMQSIEIKDFPWADITVMVPGEADAYCAYIAKYANSSVLTNDSDLLLYDLGPRGSIISLNSIEIVGWDAHRPSERQIRAMSLSPALVARRLGISDILRFAFELKTHPDAGTAELVQRANSSYEGAENTSDYQAFTQEYQESMHEFEVTNLRSLPHLDARVSELFWQFEWRQAHMVQEAPHMYLAILNEDHARRCAWAEGRLYRSLAYSVLNASRPVSNRVGFINEFARRGGRITVDKVVLGNETWIETETKALLVRLRSVQNKVEVDTTLPAYWIMFALCELHEADSSLVTLDHARLNCFLTLGHMNENFDWKDIQLTAQIQAVLYSLRIFGQLLESSVDTCDNIVELKSILSNLPPLYMIMGPIPTMMDETLNISCVSALVHRLLKVFGKEEQCSEIPDAVGLTRQQLFSYSLASQQYESRVGNPRSPRKIDNMYDLLPME</sequence>
<dbReference type="InterPro" id="IPR029060">
    <property type="entry name" value="PIN-like_dom_sf"/>
</dbReference>
<evidence type="ECO:0000313" key="3">
    <source>
        <dbReference type="EMBL" id="PIG88793.1"/>
    </source>
</evidence>